<organism evidence="15 16">
    <name type="scientific">Pusillimonas noertemannii</name>
    <dbReference type="NCBI Taxonomy" id="305977"/>
    <lineage>
        <taxon>Bacteria</taxon>
        <taxon>Pseudomonadati</taxon>
        <taxon>Pseudomonadota</taxon>
        <taxon>Betaproteobacteria</taxon>
        <taxon>Burkholderiales</taxon>
        <taxon>Alcaligenaceae</taxon>
        <taxon>Pusillimonas</taxon>
    </lineage>
</organism>
<evidence type="ECO:0000256" key="3">
    <source>
        <dbReference type="ARBA" id="ARBA00012071"/>
    </source>
</evidence>
<dbReference type="GO" id="GO:0005886">
    <property type="term" value="C:plasma membrane"/>
    <property type="evidence" value="ECO:0007669"/>
    <property type="project" value="TreeGrafter"/>
</dbReference>
<evidence type="ECO:0000256" key="4">
    <source>
        <dbReference type="ARBA" id="ARBA00016436"/>
    </source>
</evidence>
<dbReference type="GO" id="GO:0005524">
    <property type="term" value="F:ATP binding"/>
    <property type="evidence" value="ECO:0007669"/>
    <property type="project" value="UniProtKB-UniRule"/>
</dbReference>
<evidence type="ECO:0000256" key="7">
    <source>
        <dbReference type="ARBA" id="ARBA00022679"/>
    </source>
</evidence>
<dbReference type="NCBIfam" id="TIGR00682">
    <property type="entry name" value="lpxK"/>
    <property type="match status" value="1"/>
</dbReference>
<dbReference type="EC" id="2.7.1.130" evidence="3 13"/>
<dbReference type="GO" id="GO:0009245">
    <property type="term" value="P:lipid A biosynthetic process"/>
    <property type="evidence" value="ECO:0007669"/>
    <property type="project" value="UniProtKB-UniRule"/>
</dbReference>
<dbReference type="OrthoDB" id="9766423at2"/>
<keyword evidence="7 13" id="KW-0808">Transferase</keyword>
<evidence type="ECO:0000256" key="13">
    <source>
        <dbReference type="HAMAP-Rule" id="MF_00409"/>
    </source>
</evidence>
<dbReference type="RefSeq" id="WP_116519239.1">
    <property type="nucleotide sequence ID" value="NZ_JACCEX010000005.1"/>
</dbReference>
<evidence type="ECO:0000256" key="14">
    <source>
        <dbReference type="SAM" id="MobiDB-lite"/>
    </source>
</evidence>
<dbReference type="PANTHER" id="PTHR42724">
    <property type="entry name" value="TETRAACYLDISACCHARIDE 4'-KINASE"/>
    <property type="match status" value="1"/>
</dbReference>
<evidence type="ECO:0000256" key="2">
    <source>
        <dbReference type="ARBA" id="ARBA00004870"/>
    </source>
</evidence>
<keyword evidence="5 13" id="KW-0444">Lipid biosynthesis</keyword>
<evidence type="ECO:0000313" key="15">
    <source>
        <dbReference type="EMBL" id="PVY61071.1"/>
    </source>
</evidence>
<feature type="region of interest" description="Disordered" evidence="14">
    <location>
        <begin position="205"/>
        <end position="238"/>
    </location>
</feature>
<reference evidence="15 16" key="1">
    <citation type="submission" date="2018-04" db="EMBL/GenBank/DDBJ databases">
        <title>Genomic Encyclopedia of Type Strains, Phase IV (KMG-IV): sequencing the most valuable type-strain genomes for metagenomic binning, comparative biology and taxonomic classification.</title>
        <authorList>
            <person name="Goeker M."/>
        </authorList>
    </citation>
    <scope>NUCLEOTIDE SEQUENCE [LARGE SCALE GENOMIC DNA]</scope>
    <source>
        <strain evidence="15 16">DSM 10065</strain>
    </source>
</reference>
<name>A0A2U1CJ95_9BURK</name>
<dbReference type="Pfam" id="PF02606">
    <property type="entry name" value="LpxK"/>
    <property type="match status" value="1"/>
</dbReference>
<keyword evidence="16" id="KW-1185">Reference proteome</keyword>
<protein>
    <recommendedName>
        <fullName evidence="4 13">Tetraacyldisaccharide 4'-kinase</fullName>
        <ecNumber evidence="3 13">2.7.1.130</ecNumber>
    </recommendedName>
    <alternativeName>
        <fullName evidence="12 13">Lipid A 4'-kinase</fullName>
    </alternativeName>
</protein>
<dbReference type="PANTHER" id="PTHR42724:SF1">
    <property type="entry name" value="TETRAACYLDISACCHARIDE 4'-KINASE, MITOCHONDRIAL-RELATED"/>
    <property type="match status" value="1"/>
</dbReference>
<evidence type="ECO:0000256" key="9">
    <source>
        <dbReference type="ARBA" id="ARBA00022777"/>
    </source>
</evidence>
<keyword evidence="10 13" id="KW-0067">ATP-binding</keyword>
<proteinExistence type="inferred from homology"/>
<comment type="function">
    <text evidence="1 13">Transfers the gamma-phosphate of ATP to the 4'-position of a tetraacyldisaccharide 1-phosphate intermediate (termed DS-1-P) to form tetraacyldisaccharide 1,4'-bis-phosphate (lipid IVA).</text>
</comment>
<dbReference type="InterPro" id="IPR003758">
    <property type="entry name" value="LpxK"/>
</dbReference>
<keyword evidence="11 13" id="KW-0443">Lipid metabolism</keyword>
<dbReference type="EMBL" id="QEKO01000005">
    <property type="protein sequence ID" value="PVY61071.1"/>
    <property type="molecule type" value="Genomic_DNA"/>
</dbReference>
<dbReference type="AlphaFoldDB" id="A0A2U1CJ95"/>
<evidence type="ECO:0000256" key="10">
    <source>
        <dbReference type="ARBA" id="ARBA00022840"/>
    </source>
</evidence>
<feature type="binding site" evidence="13">
    <location>
        <begin position="62"/>
        <end position="69"/>
    </location>
    <ligand>
        <name>ATP</name>
        <dbReference type="ChEBI" id="CHEBI:30616"/>
    </ligand>
</feature>
<dbReference type="GO" id="GO:0009029">
    <property type="term" value="F:lipid-A 4'-kinase activity"/>
    <property type="evidence" value="ECO:0007669"/>
    <property type="project" value="UniProtKB-UniRule"/>
</dbReference>
<evidence type="ECO:0000256" key="12">
    <source>
        <dbReference type="ARBA" id="ARBA00029757"/>
    </source>
</evidence>
<keyword evidence="9 13" id="KW-0418">Kinase</keyword>
<comment type="catalytic activity">
    <reaction evidence="13">
        <text>a lipid A disaccharide + ATP = a lipid IVA + ADP + H(+)</text>
        <dbReference type="Rhea" id="RHEA:67840"/>
        <dbReference type="ChEBI" id="CHEBI:15378"/>
        <dbReference type="ChEBI" id="CHEBI:30616"/>
        <dbReference type="ChEBI" id="CHEBI:176343"/>
        <dbReference type="ChEBI" id="CHEBI:176425"/>
        <dbReference type="ChEBI" id="CHEBI:456216"/>
        <dbReference type="EC" id="2.7.1.130"/>
    </reaction>
</comment>
<dbReference type="GO" id="GO:0009244">
    <property type="term" value="P:lipopolysaccharide core region biosynthetic process"/>
    <property type="evidence" value="ECO:0007669"/>
    <property type="project" value="TreeGrafter"/>
</dbReference>
<comment type="pathway">
    <text evidence="2 13">Glycolipid biosynthesis; lipid IV(A) biosynthesis; lipid IV(A) from (3R)-3-hydroxytetradecanoyl-[acyl-carrier-protein] and UDP-N-acetyl-alpha-D-glucosamine: step 6/6.</text>
</comment>
<evidence type="ECO:0000313" key="16">
    <source>
        <dbReference type="Proteomes" id="UP000246145"/>
    </source>
</evidence>
<evidence type="ECO:0000256" key="8">
    <source>
        <dbReference type="ARBA" id="ARBA00022741"/>
    </source>
</evidence>
<comment type="similarity">
    <text evidence="13">Belongs to the LpxK family.</text>
</comment>
<dbReference type="InterPro" id="IPR027417">
    <property type="entry name" value="P-loop_NTPase"/>
</dbReference>
<evidence type="ECO:0000256" key="6">
    <source>
        <dbReference type="ARBA" id="ARBA00022556"/>
    </source>
</evidence>
<sequence>MKPASGIAARIHAMWQDKGPASTALLPLAWITGLVVRARRRRARSRPAPRSTLPTVVVGNLVVGGTGKTPVVIAVAHRLRALGWTPGIVSRGYGVSLGPAPRTGQGALDAAEFGDEPALIARATGAPIAVHPQRSLAREALARQFPAVDVVISDDGLQHLALSRDVEIVVQDARGVGNGRLLPAGPLREPASKLDEVAFIVENGGPRAAGGHASPQTSGAAYGRPTTASKSEAGGPERIGMRLEPTRAEQLGSGATLGWSDWVARHRDRPMAAVAAIGQPQRFFDTLLEAGLRLRTTVALPDHDAYEKSPFGSLPEEIIAITAKDAVKCGRFADPRVWVVHVEANFSDPSWLDRLSERLAQAAAQRH</sequence>
<keyword evidence="8 13" id="KW-0547">Nucleotide-binding</keyword>
<comment type="caution">
    <text evidence="15">The sequence shown here is derived from an EMBL/GenBank/DDBJ whole genome shotgun (WGS) entry which is preliminary data.</text>
</comment>
<dbReference type="Proteomes" id="UP000246145">
    <property type="component" value="Unassembled WGS sequence"/>
</dbReference>
<dbReference type="UniPathway" id="UPA00359">
    <property type="reaction ID" value="UER00482"/>
</dbReference>
<dbReference type="STRING" id="1231391.GCA_000308195_01315"/>
<keyword evidence="6 13" id="KW-0441">Lipid A biosynthesis</keyword>
<evidence type="ECO:0000256" key="11">
    <source>
        <dbReference type="ARBA" id="ARBA00023098"/>
    </source>
</evidence>
<accession>A0A2U1CJ95</accession>
<evidence type="ECO:0000256" key="5">
    <source>
        <dbReference type="ARBA" id="ARBA00022516"/>
    </source>
</evidence>
<dbReference type="SUPFAM" id="SSF52540">
    <property type="entry name" value="P-loop containing nucleoside triphosphate hydrolases"/>
    <property type="match status" value="1"/>
</dbReference>
<gene>
    <name evidence="13" type="primary">lpxK</name>
    <name evidence="15" type="ORF">C7440_3240</name>
</gene>
<evidence type="ECO:0000256" key="1">
    <source>
        <dbReference type="ARBA" id="ARBA00002274"/>
    </source>
</evidence>
<dbReference type="HAMAP" id="MF_00409">
    <property type="entry name" value="LpxK"/>
    <property type="match status" value="1"/>
</dbReference>